<keyword evidence="6" id="KW-1185">Reference proteome</keyword>
<gene>
    <name evidence="1" type="ORF">BRM9_1800</name>
    <name evidence="2" type="ORF">DSM1535_2441</name>
    <name evidence="4" type="ORF">ISP06_00875</name>
    <name evidence="3" type="ORF">MB9_0556</name>
</gene>
<protein>
    <submittedName>
        <fullName evidence="1">Uncharacterized protein</fullName>
    </submittedName>
</protein>
<dbReference type="AlphaFoldDB" id="A0A089ZIM2"/>
<dbReference type="OrthoDB" id="76868at2157"/>
<dbReference type="EMBL" id="JADIIL010000007">
    <property type="protein sequence ID" value="MBF4474012.1"/>
    <property type="molecule type" value="Genomic_DNA"/>
</dbReference>
<organism evidence="1 5">
    <name type="scientific">Methanobacterium formicicum</name>
    <dbReference type="NCBI Taxonomy" id="2162"/>
    <lineage>
        <taxon>Archaea</taxon>
        <taxon>Methanobacteriati</taxon>
        <taxon>Methanobacteriota</taxon>
        <taxon>Methanomada group</taxon>
        <taxon>Methanobacteria</taxon>
        <taxon>Methanobacteriales</taxon>
        <taxon>Methanobacteriaceae</taxon>
        <taxon>Methanobacterium</taxon>
    </lineage>
</organism>
<dbReference type="Proteomes" id="UP000062768">
    <property type="component" value="Chromosome I"/>
</dbReference>
<dbReference type="GeneID" id="26738813"/>
<dbReference type="PATRIC" id="fig|2162.10.peg.579"/>
<sequence length="145" mass="16501">MSETTPIAKPVIKVKADPEIIRIVGKKGGEVSLQDINLKFIMATMWWEGDPQLETFFQIMELTIKRALKEVHPHDKMIIDYSYTANDTLEDASEILVEIENIEADGEVLDVEGDVIALTGNDSRGFFKKLTAFRRKSTEHVHREI</sequence>
<reference evidence="4" key="3">
    <citation type="submission" date="2020-10" db="EMBL/GenBank/DDBJ databases">
        <title>Dehalococcoides mccartyi of a TCE/Cr reducing biochatode.</title>
        <authorList>
            <person name="Matturro B."/>
        </authorList>
    </citation>
    <scope>NUCLEOTIDE SEQUENCE</scope>
    <source>
        <strain evidence="4">Bin2</strain>
    </source>
</reference>
<evidence type="ECO:0000313" key="3">
    <source>
        <dbReference type="EMBL" id="CEL24203.1"/>
    </source>
</evidence>
<dbReference type="Proteomes" id="UP000606900">
    <property type="component" value="Unassembled WGS sequence"/>
</dbReference>
<accession>A0A089ZIM2</accession>
<proteinExistence type="predicted"/>
<dbReference type="KEGG" id="mfi:DSM1535_2441"/>
<reference evidence="3" key="2">
    <citation type="submission" date="2014-09" db="EMBL/GenBank/DDBJ databases">
        <authorList>
            <person name="Bishop-Lilly K.A."/>
            <person name="Broomall S.M."/>
            <person name="Chain P.S."/>
            <person name="Chertkov O."/>
            <person name="Coyne S.R."/>
            <person name="Daligault H.E."/>
            <person name="Davenport K.W."/>
            <person name="Erkkila T."/>
            <person name="Frey K.G."/>
            <person name="Gibbons H.S."/>
            <person name="Gu W."/>
            <person name="Jaissle J."/>
            <person name="Johnson S.L."/>
            <person name="Koroleva G.I."/>
            <person name="Ladner J.T."/>
            <person name="Lo C.-C."/>
            <person name="Minogue T.D."/>
            <person name="Munk C."/>
            <person name="Palacios G.F."/>
            <person name="Redden C.L."/>
            <person name="Rosenzweig C.N."/>
            <person name="Scholz M.B."/>
            <person name="Teshima H."/>
            <person name="Xu Y."/>
        </authorList>
    </citation>
    <scope>NUCLEOTIDE SEQUENCE</scope>
    <source>
        <strain evidence="3">Mb9</strain>
    </source>
</reference>
<evidence type="ECO:0000313" key="1">
    <source>
        <dbReference type="EMBL" id="AIS32608.1"/>
    </source>
</evidence>
<evidence type="ECO:0000313" key="6">
    <source>
        <dbReference type="Proteomes" id="UP000062768"/>
    </source>
</evidence>
<dbReference type="RefSeq" id="WP_048073735.1">
    <property type="nucleotide sequence ID" value="NZ_CALCVY010000150.1"/>
</dbReference>
<dbReference type="Proteomes" id="UP000029661">
    <property type="component" value="Chromosome"/>
</dbReference>
<dbReference type="EMBL" id="LN515531">
    <property type="protein sequence ID" value="CEA14913.1"/>
    <property type="molecule type" value="Genomic_DNA"/>
</dbReference>
<evidence type="ECO:0000313" key="4">
    <source>
        <dbReference type="EMBL" id="MBF4474012.1"/>
    </source>
</evidence>
<dbReference type="EMBL" id="LN734822">
    <property type="protein sequence ID" value="CEL24203.1"/>
    <property type="molecule type" value="Genomic_DNA"/>
</dbReference>
<evidence type="ECO:0000313" key="5">
    <source>
        <dbReference type="Proteomes" id="UP000029661"/>
    </source>
</evidence>
<evidence type="ECO:0000313" key="2">
    <source>
        <dbReference type="EMBL" id="CEA14913.1"/>
    </source>
</evidence>
<dbReference type="EMBL" id="CP006933">
    <property type="protein sequence ID" value="AIS32608.1"/>
    <property type="molecule type" value="Genomic_DNA"/>
</dbReference>
<dbReference type="STRING" id="2162.BRM9_1800"/>
<reference evidence="1" key="1">
    <citation type="submission" date="2013-12" db="EMBL/GenBank/DDBJ databases">
        <title>The complete genome sequence of Methanobacterium sp. BRM9.</title>
        <authorList>
            <consortium name="Pastoral Greenhouse Gas Research Consortium"/>
            <person name="Kelly W.J."/>
            <person name="Leahy S.C."/>
            <person name="Perry R."/>
            <person name="Li D."/>
            <person name="Altermann E."/>
            <person name="Lambie S.C."/>
            <person name="Attwood G.T."/>
        </authorList>
    </citation>
    <scope>NUCLEOTIDE SEQUENCE [LARGE SCALE GENOMIC DNA]</scope>
    <source>
        <strain evidence="1">BRM9</strain>
    </source>
</reference>
<dbReference type="KEGG" id="mfc:BRM9_1800"/>
<name>A0A089ZIM2_METFO</name>